<feature type="domain" description="RING-CH-type" evidence="15">
    <location>
        <begin position="3"/>
        <end position="64"/>
    </location>
</feature>
<feature type="transmembrane region" description="Helical" evidence="14">
    <location>
        <begin position="1481"/>
        <end position="1499"/>
    </location>
</feature>
<evidence type="ECO:0000256" key="10">
    <source>
        <dbReference type="ARBA" id="ARBA00022833"/>
    </source>
</evidence>
<proteinExistence type="predicted"/>
<feature type="transmembrane region" description="Helical" evidence="14">
    <location>
        <begin position="84"/>
        <end position="108"/>
    </location>
</feature>
<keyword evidence="8" id="KW-0863">Zinc-finger</keyword>
<dbReference type="CDD" id="cd16702">
    <property type="entry name" value="RING_CH-C4HC3_MARCH6"/>
    <property type="match status" value="1"/>
</dbReference>
<evidence type="ECO:0000313" key="16">
    <source>
        <dbReference type="EMBL" id="KZP01895.1"/>
    </source>
</evidence>
<accession>A0A167SGD0</accession>
<keyword evidence="10" id="KW-0862">Zinc</keyword>
<evidence type="ECO:0000256" key="13">
    <source>
        <dbReference type="SAM" id="MobiDB-lite"/>
    </source>
</evidence>
<dbReference type="InterPro" id="IPR011016">
    <property type="entry name" value="Znf_RING-CH"/>
</dbReference>
<feature type="transmembrane region" description="Helical" evidence="14">
    <location>
        <begin position="1519"/>
        <end position="1545"/>
    </location>
</feature>
<dbReference type="EMBL" id="KV417266">
    <property type="protein sequence ID" value="KZP01895.1"/>
    <property type="molecule type" value="Genomic_DNA"/>
</dbReference>
<keyword evidence="11 14" id="KW-1133">Transmembrane helix</keyword>
<dbReference type="GO" id="GO:0036503">
    <property type="term" value="P:ERAD pathway"/>
    <property type="evidence" value="ECO:0007669"/>
    <property type="project" value="TreeGrafter"/>
</dbReference>
<evidence type="ECO:0000256" key="1">
    <source>
        <dbReference type="ARBA" id="ARBA00000900"/>
    </source>
</evidence>
<dbReference type="GO" id="GO:0061630">
    <property type="term" value="F:ubiquitin protein ligase activity"/>
    <property type="evidence" value="ECO:0007669"/>
    <property type="project" value="UniProtKB-EC"/>
</dbReference>
<feature type="compositionally biased region" description="Low complexity" evidence="13">
    <location>
        <begin position="423"/>
        <end position="437"/>
    </location>
</feature>
<dbReference type="GO" id="GO:0008270">
    <property type="term" value="F:zinc ion binding"/>
    <property type="evidence" value="ECO:0007669"/>
    <property type="project" value="UniProtKB-KW"/>
</dbReference>
<feature type="transmembrane region" description="Helical" evidence="14">
    <location>
        <begin position="773"/>
        <end position="795"/>
    </location>
</feature>
<feature type="transmembrane region" description="Helical" evidence="14">
    <location>
        <begin position="959"/>
        <end position="979"/>
    </location>
</feature>
<evidence type="ECO:0000256" key="2">
    <source>
        <dbReference type="ARBA" id="ARBA00004141"/>
    </source>
</evidence>
<keyword evidence="9" id="KW-0833">Ubl conjugation pathway</keyword>
<feature type="transmembrane region" description="Helical" evidence="14">
    <location>
        <begin position="1385"/>
        <end position="1409"/>
    </location>
</feature>
<dbReference type="Pfam" id="PF23113">
    <property type="entry name" value="MARCHF6_C"/>
    <property type="match status" value="1"/>
</dbReference>
<feature type="compositionally biased region" description="Basic and acidic residues" evidence="13">
    <location>
        <begin position="487"/>
        <end position="497"/>
    </location>
</feature>
<dbReference type="PANTHER" id="PTHR13145">
    <property type="entry name" value="SSM4 PROTEIN"/>
    <property type="match status" value="1"/>
</dbReference>
<evidence type="ECO:0000256" key="8">
    <source>
        <dbReference type="ARBA" id="ARBA00022771"/>
    </source>
</evidence>
<feature type="region of interest" description="Disordered" evidence="13">
    <location>
        <begin position="270"/>
        <end position="374"/>
    </location>
</feature>
<dbReference type="Pfam" id="PF12906">
    <property type="entry name" value="RINGv"/>
    <property type="match status" value="1"/>
</dbReference>
<feature type="transmembrane region" description="Helical" evidence="14">
    <location>
        <begin position="1043"/>
        <end position="1069"/>
    </location>
</feature>
<feature type="transmembrane region" description="Helical" evidence="14">
    <location>
        <begin position="176"/>
        <end position="196"/>
    </location>
</feature>
<dbReference type="PANTHER" id="PTHR13145:SF0">
    <property type="entry name" value="E3 UBIQUITIN-PROTEIN LIGASE MARCHF6"/>
    <property type="match status" value="1"/>
</dbReference>
<organism evidence="16 17">
    <name type="scientific">Calocera viscosa (strain TUFC12733)</name>
    <dbReference type="NCBI Taxonomy" id="1330018"/>
    <lineage>
        <taxon>Eukaryota</taxon>
        <taxon>Fungi</taxon>
        <taxon>Dikarya</taxon>
        <taxon>Basidiomycota</taxon>
        <taxon>Agaricomycotina</taxon>
        <taxon>Dacrymycetes</taxon>
        <taxon>Dacrymycetales</taxon>
        <taxon>Dacrymycetaceae</taxon>
        <taxon>Calocera</taxon>
    </lineage>
</organism>
<keyword evidence="12 14" id="KW-0472">Membrane</keyword>
<gene>
    <name evidence="16" type="ORF">CALVIDRAFT_532640</name>
</gene>
<dbReference type="SMART" id="SM00744">
    <property type="entry name" value="RINGv"/>
    <property type="match status" value="1"/>
</dbReference>
<dbReference type="SUPFAM" id="SSF57850">
    <property type="entry name" value="RING/U-box"/>
    <property type="match status" value="1"/>
</dbReference>
<protein>
    <recommendedName>
        <fullName evidence="4">RING-type E3 ubiquitin transferase</fullName>
        <ecNumber evidence="4">2.3.2.27</ecNumber>
    </recommendedName>
</protein>
<dbReference type="STRING" id="1330018.A0A167SGD0"/>
<evidence type="ECO:0000256" key="9">
    <source>
        <dbReference type="ARBA" id="ARBA00022786"/>
    </source>
</evidence>
<evidence type="ECO:0000256" key="7">
    <source>
        <dbReference type="ARBA" id="ARBA00022723"/>
    </source>
</evidence>
<dbReference type="EC" id="2.3.2.27" evidence="4"/>
<evidence type="ECO:0000256" key="12">
    <source>
        <dbReference type="ARBA" id="ARBA00023136"/>
    </source>
</evidence>
<dbReference type="OrthoDB" id="264354at2759"/>
<feature type="compositionally biased region" description="Pro residues" evidence="13">
    <location>
        <begin position="603"/>
        <end position="613"/>
    </location>
</feature>
<keyword evidence="6 14" id="KW-0812">Transmembrane</keyword>
<comment type="pathway">
    <text evidence="3">Protein modification; protein ubiquitination.</text>
</comment>
<evidence type="ECO:0000313" key="17">
    <source>
        <dbReference type="Proteomes" id="UP000076738"/>
    </source>
</evidence>
<comment type="catalytic activity">
    <reaction evidence="1">
        <text>S-ubiquitinyl-[E2 ubiquitin-conjugating enzyme]-L-cysteine + [acceptor protein]-L-lysine = [E2 ubiquitin-conjugating enzyme]-L-cysteine + N(6)-ubiquitinyl-[acceptor protein]-L-lysine.</text>
        <dbReference type="EC" id="2.3.2.27"/>
    </reaction>
</comment>
<feature type="transmembrane region" description="Helical" evidence="14">
    <location>
        <begin position="1000"/>
        <end position="1023"/>
    </location>
</feature>
<evidence type="ECO:0000259" key="15">
    <source>
        <dbReference type="PROSITE" id="PS51292"/>
    </source>
</evidence>
<evidence type="ECO:0000256" key="11">
    <source>
        <dbReference type="ARBA" id="ARBA00022989"/>
    </source>
</evidence>
<keyword evidence="5" id="KW-0808">Transferase</keyword>
<feature type="compositionally biased region" description="Acidic residues" evidence="13">
    <location>
        <begin position="284"/>
        <end position="300"/>
    </location>
</feature>
<dbReference type="Proteomes" id="UP000076738">
    <property type="component" value="Unassembled WGS sequence"/>
</dbReference>
<reference evidence="16 17" key="1">
    <citation type="journal article" date="2016" name="Mol. Biol. Evol.">
        <title>Comparative Genomics of Early-Diverging Mushroom-Forming Fungi Provides Insights into the Origins of Lignocellulose Decay Capabilities.</title>
        <authorList>
            <person name="Nagy L.G."/>
            <person name="Riley R."/>
            <person name="Tritt A."/>
            <person name="Adam C."/>
            <person name="Daum C."/>
            <person name="Floudas D."/>
            <person name="Sun H."/>
            <person name="Yadav J.S."/>
            <person name="Pangilinan J."/>
            <person name="Larsson K.H."/>
            <person name="Matsuura K."/>
            <person name="Barry K."/>
            <person name="Labutti K."/>
            <person name="Kuo R."/>
            <person name="Ohm R.A."/>
            <person name="Bhattacharya S.S."/>
            <person name="Shirouzu T."/>
            <person name="Yoshinaga Y."/>
            <person name="Martin F.M."/>
            <person name="Grigoriev I.V."/>
            <person name="Hibbett D.S."/>
        </authorList>
    </citation>
    <scope>NUCLEOTIDE SEQUENCE [LARGE SCALE GENOMIC DNA]</scope>
    <source>
        <strain evidence="16 17">TUFC12733</strain>
    </source>
</reference>
<feature type="compositionally biased region" description="Low complexity" evidence="13">
    <location>
        <begin position="301"/>
        <end position="310"/>
    </location>
</feature>
<feature type="region of interest" description="Disordered" evidence="13">
    <location>
        <begin position="397"/>
        <end position="648"/>
    </location>
</feature>
<name>A0A167SGD0_CALVF</name>
<dbReference type="PROSITE" id="PS51292">
    <property type="entry name" value="ZF_RING_CH"/>
    <property type="match status" value="1"/>
</dbReference>
<keyword evidence="7" id="KW-0479">Metal-binding</keyword>
<feature type="transmembrane region" description="Helical" evidence="14">
    <location>
        <begin position="1300"/>
        <end position="1321"/>
    </location>
</feature>
<feature type="compositionally biased region" description="Basic and acidic residues" evidence="13">
    <location>
        <begin position="270"/>
        <end position="280"/>
    </location>
</feature>
<evidence type="ECO:0000256" key="5">
    <source>
        <dbReference type="ARBA" id="ARBA00022679"/>
    </source>
</evidence>
<feature type="transmembrane region" description="Helical" evidence="14">
    <location>
        <begin position="1429"/>
        <end position="1450"/>
    </location>
</feature>
<feature type="transmembrane region" description="Helical" evidence="14">
    <location>
        <begin position="1110"/>
        <end position="1132"/>
    </location>
</feature>
<dbReference type="GO" id="GO:0005789">
    <property type="term" value="C:endoplasmic reticulum membrane"/>
    <property type="evidence" value="ECO:0007669"/>
    <property type="project" value="TreeGrafter"/>
</dbReference>
<evidence type="ECO:0000256" key="4">
    <source>
        <dbReference type="ARBA" id="ARBA00012483"/>
    </source>
</evidence>
<feature type="compositionally biased region" description="Polar residues" evidence="13">
    <location>
        <begin position="365"/>
        <end position="374"/>
    </location>
</feature>
<dbReference type="FunFam" id="3.30.40.10:FF:000287">
    <property type="entry name" value="RING finger membrane protein"/>
    <property type="match status" value="1"/>
</dbReference>
<sequence length="1564" mass="174022">MMDIDPDEDVCRICAAPGDPSQPLFHPCKCSGTIRYIHQDCLATWLAHSKKTTCDVCKHKFAFTKVYDPKMPRRLPLILFLRRFSLQLSTVGLLALRGALVGIVWLAMLPYSTVWTWRFFFWSGDALSWFVAGRDPPHFNLTSAIIVNATTVVNGTSSALPKNRFHPVLRQLSSDIFTGQIITSVIVLLFLSLFLLREWIFQNAPAENLALAEGEQQAEDADHVHQHLPNDVGPALIAAPVDVVEAAVREVGGMPAIREEGPEEVEMPAGEHMETEDHVPLENPPEEQTADDLPADDLPADDLPPMDSLASETRQPEPADLGHYFSLGDDFPGQEPPHLEPYGLFADSESDGQPWEDMMPGLLPASTSQPTVSDNSFDFMDAGPSTSSAAEVISLASHSPETSDWQVAEDDVGTSSALKRRASMSSSSSMREASTSSVWSSVLIDGRPKVKRRKTITAADVGTSVSDTPNRGIKRTREDGDDSTEESVARERRDSLRIRQSNADFPVDRPRRPTGKRPPTPWRSPKQLFNSSDSDDERETDSADQSNIPAVVRTEPSPSPGQDKGKERAPPPPLIILNMPATGPDEHPSPSLHSPNRISPRRPALPPSLPTPIPRIGHRHGEDTTPAGSTSSAGKKRAGDSPGRAYYRAPEDMDYFGDVDETELSANDAPSRALSTVAQPELLNPPDRDLTANVANPVDEPPAPVVAIAPPALPRPQVIIDNEPQPLLLFNNDVDDLVAAADAGAREAVADDDMDGALEAVGMRGPIHQLFQNVALTMCILDLFIGAAVFLPFILGKSTALLSLDHRRALLIINLPIKLIRLITDPVVDLIAMILRAIFVSIARVLAPPPVRAVAMGVWKVCVRAARTVFPRRAPVTPASSLLKNVVWPRLNATIQSYSASAISYFDSAFDAHPSAEESFATIGAFVRHVKPHLGELRATYNQEFRRFIEKDSALSRTFAIAFGYSLIAVGLGIWMQSVKQDRIKGFAKTLRNTVHQQLLVAKVAFFIVIELLLFPLGCGIVLDLCAMPLFPEATIMNRVAFAVYAPITSTFIHWTLGTMFMFQFAMLLDGCRKIMRPGALWFLKDPQDPQYSPIQDILGRPAASQLRKLLTSALMYCFVVFVGIGSVIWFMRHFRPFQGFLPLRWNMHEPLSEVPIDLLFVHIVVPATVKQLRLRRYVKDLATRLWKNLSARLRLTSYMFGERHPEEEFARPFSFYLRRGDGEVMLEPDGGLFRVPANDQIMLVPRARVVVPLDAKGDPVDATARERMERQDEEAQRHGRSPEDDYTIVYLPPYFGRRVILFTFLIWMYGMAGVVAFISFPLLAGRALLDPLLGREVHDGYAFGVGFHLLAVGFYLGRTVYRVFARRPNMSALPILAHRALRGVVWLLKVTWVMFSFYVILPLLAGIALELHVILPVKFVVHPLRTPVFHLVENWASGVVLCQIAARLLRMRRAPMMETIDEARANGWANPQAWRLTKTVILPLVITGIGANVLPAYLARSLVRLGFFREHPIVLYRLIYPFWVMTLCQTLLLIRLFDLIGLWVQTVRDKEFLVELRLRNLEN</sequence>
<keyword evidence="17" id="KW-1185">Reference proteome</keyword>
<evidence type="ECO:0000256" key="14">
    <source>
        <dbReference type="SAM" id="Phobius"/>
    </source>
</evidence>
<feature type="transmembrane region" description="Helical" evidence="14">
    <location>
        <begin position="1341"/>
        <end position="1365"/>
    </location>
</feature>
<comment type="subcellular location">
    <subcellularLocation>
        <location evidence="2">Membrane</location>
        <topology evidence="2">Multi-pass membrane protein</topology>
    </subcellularLocation>
</comment>
<evidence type="ECO:0000256" key="3">
    <source>
        <dbReference type="ARBA" id="ARBA00004906"/>
    </source>
</evidence>
<dbReference type="InterPro" id="IPR056521">
    <property type="entry name" value="MARCHF6-like_C"/>
</dbReference>
<feature type="transmembrane region" description="Helical" evidence="14">
    <location>
        <begin position="139"/>
        <end position="156"/>
    </location>
</feature>
<dbReference type="InterPro" id="IPR013083">
    <property type="entry name" value="Znf_RING/FYVE/PHD"/>
</dbReference>
<evidence type="ECO:0000256" key="6">
    <source>
        <dbReference type="ARBA" id="ARBA00022692"/>
    </source>
</evidence>
<dbReference type="Gene3D" id="3.30.40.10">
    <property type="entry name" value="Zinc/RING finger domain, C3HC4 (zinc finger)"/>
    <property type="match status" value="1"/>
</dbReference>